<feature type="compositionally biased region" description="Low complexity" evidence="1">
    <location>
        <begin position="168"/>
        <end position="184"/>
    </location>
</feature>
<feature type="compositionally biased region" description="Polar residues" evidence="1">
    <location>
        <begin position="277"/>
        <end position="287"/>
    </location>
</feature>
<evidence type="ECO:0000256" key="1">
    <source>
        <dbReference type="SAM" id="MobiDB-lite"/>
    </source>
</evidence>
<dbReference type="SMART" id="SM00355">
    <property type="entry name" value="ZnF_C2H2"/>
    <property type="match status" value="3"/>
</dbReference>
<sequence>MGGLNHPDLASKAGEEPLPQESDESMDEDDEEPTNRESGDGETIKLARNAVSIVERCDARRDDQHGTSNNESAKPARLKIQTRTDSPATKDTAYRGSSSSQAPYQKASEPVANGVPKSKENETKRSPSSSRSKSPSTGDADSAALSPMVRRFTIPNSERPTEALPAMQNSPASSSAKSPNNQQSLPSLRQIQLEPLMGNGPTRSPFAMGNGPVNASPMSSIAPRPPQYPSPQTGVNGGFHGTSPYNHHSPSHSSASPSTNMSPPGKPVSQGYFPSGRTPQSEESTPQSAVSHRSSSSFSTAPSPHAHPMEIDRTRPILPPLPNMPSQIMTGSFKCDHPGCTAAPFQTQYLLNSHANVHSQVRPHYCPVPHCPRSEAGKGFKRKNEMIRHGLVHESPGYICPFCPEREHKYPRPDNLQRHVRVNHPDKDTNDPQLRDVLAQRCEGGNRGRRRRLGSG</sequence>
<feature type="domain" description="C2H2-type" evidence="2">
    <location>
        <begin position="364"/>
        <end position="393"/>
    </location>
</feature>
<name>A0AA39R5V1_9LECA</name>
<gene>
    <name evidence="3" type="ORF">JMJ35_001467</name>
</gene>
<dbReference type="Proteomes" id="UP001166286">
    <property type="component" value="Unassembled WGS sequence"/>
</dbReference>
<feature type="compositionally biased region" description="Basic and acidic residues" evidence="1">
    <location>
        <begin position="55"/>
        <end position="65"/>
    </location>
</feature>
<evidence type="ECO:0000313" key="3">
    <source>
        <dbReference type="EMBL" id="KAK0515433.1"/>
    </source>
</evidence>
<feature type="compositionally biased region" description="Low complexity" evidence="1">
    <location>
        <begin position="288"/>
        <end position="306"/>
    </location>
</feature>
<evidence type="ECO:0000313" key="4">
    <source>
        <dbReference type="Proteomes" id="UP001166286"/>
    </source>
</evidence>
<comment type="caution">
    <text evidence="3">The sequence shown here is derived from an EMBL/GenBank/DDBJ whole genome shotgun (WGS) entry which is preliminary data.</text>
</comment>
<feature type="domain" description="C2H2-type" evidence="2">
    <location>
        <begin position="333"/>
        <end position="358"/>
    </location>
</feature>
<accession>A0AA39R5V1</accession>
<feature type="region of interest" description="Disordered" evidence="1">
    <location>
        <begin position="1"/>
        <end position="320"/>
    </location>
</feature>
<dbReference type="EMBL" id="JAFEKC020000003">
    <property type="protein sequence ID" value="KAK0515433.1"/>
    <property type="molecule type" value="Genomic_DNA"/>
</dbReference>
<feature type="compositionally biased region" description="Basic and acidic residues" evidence="1">
    <location>
        <begin position="33"/>
        <end position="45"/>
    </location>
</feature>
<feature type="compositionally biased region" description="Low complexity" evidence="1">
    <location>
        <begin position="126"/>
        <end position="136"/>
    </location>
</feature>
<evidence type="ECO:0000259" key="2">
    <source>
        <dbReference type="SMART" id="SM00355"/>
    </source>
</evidence>
<proteinExistence type="predicted"/>
<feature type="domain" description="C2H2-type" evidence="2">
    <location>
        <begin position="398"/>
        <end position="424"/>
    </location>
</feature>
<dbReference type="Gene3D" id="3.30.160.60">
    <property type="entry name" value="Classic Zinc Finger"/>
    <property type="match status" value="1"/>
</dbReference>
<reference evidence="3" key="1">
    <citation type="submission" date="2023-03" db="EMBL/GenBank/DDBJ databases">
        <title>Complete genome of Cladonia borealis.</title>
        <authorList>
            <person name="Park H."/>
        </authorList>
    </citation>
    <scope>NUCLEOTIDE SEQUENCE</scope>
    <source>
        <strain evidence="3">ANT050790</strain>
    </source>
</reference>
<dbReference type="AlphaFoldDB" id="A0AA39R5V1"/>
<keyword evidence="4" id="KW-1185">Reference proteome</keyword>
<protein>
    <recommendedName>
        <fullName evidence="2">C2H2-type domain-containing protein</fullName>
    </recommendedName>
</protein>
<feature type="compositionally biased region" description="Polar residues" evidence="1">
    <location>
        <begin position="81"/>
        <end position="103"/>
    </location>
</feature>
<feature type="compositionally biased region" description="Low complexity" evidence="1">
    <location>
        <begin position="243"/>
        <end position="263"/>
    </location>
</feature>
<feature type="compositionally biased region" description="Acidic residues" evidence="1">
    <location>
        <begin position="21"/>
        <end position="32"/>
    </location>
</feature>
<dbReference type="InterPro" id="IPR013087">
    <property type="entry name" value="Znf_C2H2_type"/>
</dbReference>
<dbReference type="SUPFAM" id="SSF57667">
    <property type="entry name" value="beta-beta-alpha zinc fingers"/>
    <property type="match status" value="1"/>
</dbReference>
<organism evidence="3 4">
    <name type="scientific">Cladonia borealis</name>
    <dbReference type="NCBI Taxonomy" id="184061"/>
    <lineage>
        <taxon>Eukaryota</taxon>
        <taxon>Fungi</taxon>
        <taxon>Dikarya</taxon>
        <taxon>Ascomycota</taxon>
        <taxon>Pezizomycotina</taxon>
        <taxon>Lecanoromycetes</taxon>
        <taxon>OSLEUM clade</taxon>
        <taxon>Lecanoromycetidae</taxon>
        <taxon>Lecanorales</taxon>
        <taxon>Lecanorineae</taxon>
        <taxon>Cladoniaceae</taxon>
        <taxon>Cladonia</taxon>
    </lineage>
</organism>
<dbReference type="InterPro" id="IPR036236">
    <property type="entry name" value="Znf_C2H2_sf"/>
</dbReference>